<feature type="signal peptide" evidence="2">
    <location>
        <begin position="1"/>
        <end position="20"/>
    </location>
</feature>
<evidence type="ECO:0000313" key="3">
    <source>
        <dbReference type="EMBL" id="MBD6615612.1"/>
    </source>
</evidence>
<dbReference type="EMBL" id="VJXY01000005">
    <property type="protein sequence ID" value="MBD6615612.1"/>
    <property type="molecule type" value="Genomic_DNA"/>
</dbReference>
<sequence length="56" mass="5371">MNGKFCFLASSIGLSLLIGACEPAAQTPTVPPAATPTGAPPAVPPAATPTVTPATP</sequence>
<evidence type="ECO:0000256" key="1">
    <source>
        <dbReference type="SAM" id="MobiDB-lite"/>
    </source>
</evidence>
<name>A0AA40VPR4_9NOST</name>
<dbReference type="Proteomes" id="UP001165986">
    <property type="component" value="Unassembled WGS sequence"/>
</dbReference>
<comment type="caution">
    <text evidence="3">The sequence shown here is derived from an EMBL/GenBank/DDBJ whole genome shotgun (WGS) entry which is preliminary data.</text>
</comment>
<dbReference type="PROSITE" id="PS51257">
    <property type="entry name" value="PROKAR_LIPOPROTEIN"/>
    <property type="match status" value="1"/>
</dbReference>
<dbReference type="AlphaFoldDB" id="A0AA40VPR4"/>
<proteinExistence type="predicted"/>
<dbReference type="RefSeq" id="WP_191756858.1">
    <property type="nucleotide sequence ID" value="NZ_VJXY01000005.1"/>
</dbReference>
<evidence type="ECO:0000256" key="2">
    <source>
        <dbReference type="SAM" id="SignalP"/>
    </source>
</evidence>
<evidence type="ECO:0000313" key="4">
    <source>
        <dbReference type="Proteomes" id="UP001165986"/>
    </source>
</evidence>
<feature type="region of interest" description="Disordered" evidence="1">
    <location>
        <begin position="25"/>
        <end position="56"/>
    </location>
</feature>
<keyword evidence="4" id="KW-1185">Reference proteome</keyword>
<feature type="chain" id="PRO_5041350972" evidence="2">
    <location>
        <begin position="21"/>
        <end position="56"/>
    </location>
</feature>
<feature type="compositionally biased region" description="Pro residues" evidence="1">
    <location>
        <begin position="29"/>
        <end position="47"/>
    </location>
</feature>
<gene>
    <name evidence="3" type="ORF">FNW02_07125</name>
</gene>
<protein>
    <submittedName>
        <fullName evidence="3">Beta-Ig-H3/fasciclin</fullName>
    </submittedName>
</protein>
<keyword evidence="2" id="KW-0732">Signal</keyword>
<organism evidence="3 4">
    <name type="scientific">Komarekiella delphini-convector SJRDD-AB1</name>
    <dbReference type="NCBI Taxonomy" id="2593771"/>
    <lineage>
        <taxon>Bacteria</taxon>
        <taxon>Bacillati</taxon>
        <taxon>Cyanobacteriota</taxon>
        <taxon>Cyanophyceae</taxon>
        <taxon>Nostocales</taxon>
        <taxon>Nostocaceae</taxon>
        <taxon>Komarekiella</taxon>
        <taxon>Komarekiella delphini-convector</taxon>
    </lineage>
</organism>
<reference evidence="3" key="1">
    <citation type="submission" date="2019-07" db="EMBL/GenBank/DDBJ databases">
        <title>Toxilogical consequences of a new and cryptic species of cyanobacteria (Komarekiella delphini-convector) recovered from the epidermis of a bottlenose dolphin and 1500 ft. in the air.</title>
        <authorList>
            <person name="Brown A.O."/>
            <person name="Dvorak P."/>
            <person name="Villanueva C.D."/>
            <person name="Foss A.J."/>
            <person name="Garvey A.D."/>
            <person name="Gibson Q.A."/>
            <person name="Johansen J.R."/>
            <person name="Casamatta D.A."/>
        </authorList>
    </citation>
    <scope>NUCLEOTIDE SEQUENCE</scope>
    <source>
        <strain evidence="3">SJRDD-AB1</strain>
    </source>
</reference>
<accession>A0AA40VPR4</accession>